<reference evidence="6 7" key="1">
    <citation type="submission" date="2018-10" db="EMBL/GenBank/DDBJ databases">
        <title>Isolation, diversity and antibacterial activity of antinobacteria from the wheat rhizosphere soil.</title>
        <authorList>
            <person name="Sun T."/>
        </authorList>
    </citation>
    <scope>NUCLEOTIDE SEQUENCE [LARGE SCALE GENOMIC DNA]</scope>
    <source>
        <strain evidence="6 7">SJ-23</strain>
    </source>
</reference>
<sequence length="256" mass="27671">MSAEPSATDEAGRPGWSPSTATRARTPRLGVTVVAELVDAIVRGDIPPGGTLPPEAVLCEQFGVSRTVIRESVKRLEEKGLVTVAQGRGTQVTPADAWNMVDRTVLSAMVANDATLGVLDDLSVVRAALEAVVAKDAAVSHTDEQLGRLRDALQLMRDTIGDEPAFNQADVVFHAVVGEMTENRLADNIVKTLFHQARVSARFSRHSELELTLDEHEAVFAAIEAGDPDAAESAMRTHILDAWERRRPPSPRRKDA</sequence>
<dbReference type="InterPro" id="IPR008920">
    <property type="entry name" value="TF_FadR/GntR_C"/>
</dbReference>
<dbReference type="InterPro" id="IPR036388">
    <property type="entry name" value="WH-like_DNA-bd_sf"/>
</dbReference>
<dbReference type="AlphaFoldDB" id="A0A3M8AHY4"/>
<dbReference type="SMART" id="SM00895">
    <property type="entry name" value="FCD"/>
    <property type="match status" value="1"/>
</dbReference>
<dbReference type="Pfam" id="PF00392">
    <property type="entry name" value="GntR"/>
    <property type="match status" value="1"/>
</dbReference>
<evidence type="ECO:0000256" key="2">
    <source>
        <dbReference type="ARBA" id="ARBA00023125"/>
    </source>
</evidence>
<dbReference type="PROSITE" id="PS50949">
    <property type="entry name" value="HTH_GNTR"/>
    <property type="match status" value="1"/>
</dbReference>
<dbReference type="SUPFAM" id="SSF46785">
    <property type="entry name" value="Winged helix' DNA-binding domain"/>
    <property type="match status" value="1"/>
</dbReference>
<dbReference type="SMART" id="SM00345">
    <property type="entry name" value="HTH_GNTR"/>
    <property type="match status" value="1"/>
</dbReference>
<accession>A0A3M8AHY4</accession>
<keyword evidence="1" id="KW-0805">Transcription regulation</keyword>
<keyword evidence="7" id="KW-1185">Reference proteome</keyword>
<dbReference type="PANTHER" id="PTHR43537">
    <property type="entry name" value="TRANSCRIPTIONAL REGULATOR, GNTR FAMILY"/>
    <property type="match status" value="1"/>
</dbReference>
<organism evidence="6 7">
    <name type="scientific">Agromyces tardus</name>
    <dbReference type="NCBI Taxonomy" id="2583849"/>
    <lineage>
        <taxon>Bacteria</taxon>
        <taxon>Bacillati</taxon>
        <taxon>Actinomycetota</taxon>
        <taxon>Actinomycetes</taxon>
        <taxon>Micrococcales</taxon>
        <taxon>Microbacteriaceae</taxon>
        <taxon>Agromyces</taxon>
    </lineage>
</organism>
<protein>
    <submittedName>
        <fullName evidence="6">FadR family transcriptional regulator</fullName>
    </submittedName>
</protein>
<dbReference type="Gene3D" id="1.10.10.10">
    <property type="entry name" value="Winged helix-like DNA-binding domain superfamily/Winged helix DNA-binding domain"/>
    <property type="match status" value="1"/>
</dbReference>
<dbReference type="CDD" id="cd07377">
    <property type="entry name" value="WHTH_GntR"/>
    <property type="match status" value="1"/>
</dbReference>
<evidence type="ECO:0000256" key="3">
    <source>
        <dbReference type="ARBA" id="ARBA00023163"/>
    </source>
</evidence>
<evidence type="ECO:0000256" key="1">
    <source>
        <dbReference type="ARBA" id="ARBA00023015"/>
    </source>
</evidence>
<comment type="caution">
    <text evidence="6">The sequence shown here is derived from an EMBL/GenBank/DDBJ whole genome shotgun (WGS) entry which is preliminary data.</text>
</comment>
<evidence type="ECO:0000259" key="5">
    <source>
        <dbReference type="PROSITE" id="PS50949"/>
    </source>
</evidence>
<dbReference type="InterPro" id="IPR011711">
    <property type="entry name" value="GntR_C"/>
</dbReference>
<name>A0A3M8AHY4_9MICO</name>
<dbReference type="PANTHER" id="PTHR43537:SF44">
    <property type="entry name" value="GNTR FAMILY REGULATORY PROTEIN"/>
    <property type="match status" value="1"/>
</dbReference>
<dbReference type="SUPFAM" id="SSF48008">
    <property type="entry name" value="GntR ligand-binding domain-like"/>
    <property type="match status" value="1"/>
</dbReference>
<evidence type="ECO:0000313" key="6">
    <source>
        <dbReference type="EMBL" id="RNB50699.1"/>
    </source>
</evidence>
<proteinExistence type="predicted"/>
<dbReference type="RefSeq" id="WP_122936300.1">
    <property type="nucleotide sequence ID" value="NZ_JBHSNT010000066.1"/>
</dbReference>
<dbReference type="PRINTS" id="PR00035">
    <property type="entry name" value="HTHGNTR"/>
</dbReference>
<dbReference type="InterPro" id="IPR036390">
    <property type="entry name" value="WH_DNA-bd_sf"/>
</dbReference>
<feature type="region of interest" description="Disordered" evidence="4">
    <location>
        <begin position="1"/>
        <end position="24"/>
    </location>
</feature>
<dbReference type="InterPro" id="IPR000524">
    <property type="entry name" value="Tscrpt_reg_HTH_GntR"/>
</dbReference>
<keyword evidence="3" id="KW-0804">Transcription</keyword>
<evidence type="ECO:0000313" key="7">
    <source>
        <dbReference type="Proteomes" id="UP000275048"/>
    </source>
</evidence>
<dbReference type="GO" id="GO:0003677">
    <property type="term" value="F:DNA binding"/>
    <property type="evidence" value="ECO:0007669"/>
    <property type="project" value="UniProtKB-KW"/>
</dbReference>
<evidence type="ECO:0000256" key="4">
    <source>
        <dbReference type="SAM" id="MobiDB-lite"/>
    </source>
</evidence>
<dbReference type="GO" id="GO:0003700">
    <property type="term" value="F:DNA-binding transcription factor activity"/>
    <property type="evidence" value="ECO:0007669"/>
    <property type="project" value="InterPro"/>
</dbReference>
<dbReference type="Gene3D" id="1.20.120.530">
    <property type="entry name" value="GntR ligand-binding domain-like"/>
    <property type="match status" value="1"/>
</dbReference>
<keyword evidence="2" id="KW-0238">DNA-binding</keyword>
<gene>
    <name evidence="6" type="ORF">EDM22_06755</name>
</gene>
<feature type="domain" description="HTH gntR-type" evidence="5">
    <location>
        <begin position="27"/>
        <end position="95"/>
    </location>
</feature>
<dbReference type="EMBL" id="RHHB01000007">
    <property type="protein sequence ID" value="RNB50699.1"/>
    <property type="molecule type" value="Genomic_DNA"/>
</dbReference>
<dbReference type="Proteomes" id="UP000275048">
    <property type="component" value="Unassembled WGS sequence"/>
</dbReference>
<dbReference type="OrthoDB" id="4164516at2"/>
<dbReference type="Pfam" id="PF07729">
    <property type="entry name" value="FCD"/>
    <property type="match status" value="1"/>
</dbReference>